<evidence type="ECO:0000256" key="2">
    <source>
        <dbReference type="SAM" id="MobiDB-lite"/>
    </source>
</evidence>
<dbReference type="EMBL" id="JAPFFF010000013">
    <property type="protein sequence ID" value="KAK8871912.1"/>
    <property type="molecule type" value="Genomic_DNA"/>
</dbReference>
<reference evidence="3 4" key="1">
    <citation type="submission" date="2024-04" db="EMBL/GenBank/DDBJ databases">
        <title>Tritrichomonas musculus Genome.</title>
        <authorList>
            <person name="Alves-Ferreira E."/>
            <person name="Grigg M."/>
            <person name="Lorenzi H."/>
            <person name="Galac M."/>
        </authorList>
    </citation>
    <scope>NUCLEOTIDE SEQUENCE [LARGE SCALE GENOMIC DNA]</scope>
    <source>
        <strain evidence="3 4">EAF2021</strain>
    </source>
</reference>
<protein>
    <recommendedName>
        <fullName evidence="5">Chromosome partition protein Smc</fullName>
    </recommendedName>
</protein>
<evidence type="ECO:0000313" key="3">
    <source>
        <dbReference type="EMBL" id="KAK8871912.1"/>
    </source>
</evidence>
<dbReference type="SUPFAM" id="SSF50985">
    <property type="entry name" value="RCC1/BLIP-II"/>
    <property type="match status" value="1"/>
</dbReference>
<evidence type="ECO:0000256" key="1">
    <source>
        <dbReference type="PROSITE-ProRule" id="PRU00235"/>
    </source>
</evidence>
<dbReference type="PROSITE" id="PS50012">
    <property type="entry name" value="RCC1_3"/>
    <property type="match status" value="1"/>
</dbReference>
<feature type="repeat" description="RCC1" evidence="1">
    <location>
        <begin position="46"/>
        <end position="98"/>
    </location>
</feature>
<dbReference type="InterPro" id="IPR000408">
    <property type="entry name" value="Reg_chr_condens"/>
</dbReference>
<feature type="region of interest" description="Disordered" evidence="2">
    <location>
        <begin position="180"/>
        <end position="232"/>
    </location>
</feature>
<proteinExistence type="predicted"/>
<gene>
    <name evidence="3" type="ORF">M9Y10_007658</name>
</gene>
<name>A0ABR2J3M8_9EUKA</name>
<keyword evidence="4" id="KW-1185">Reference proteome</keyword>
<evidence type="ECO:0008006" key="5">
    <source>
        <dbReference type="Google" id="ProtNLM"/>
    </source>
</evidence>
<dbReference type="Gene3D" id="2.130.10.30">
    <property type="entry name" value="Regulator of chromosome condensation 1/beta-lactamase-inhibitor protein II"/>
    <property type="match status" value="1"/>
</dbReference>
<organism evidence="3 4">
    <name type="scientific">Tritrichomonas musculus</name>
    <dbReference type="NCBI Taxonomy" id="1915356"/>
    <lineage>
        <taxon>Eukaryota</taxon>
        <taxon>Metamonada</taxon>
        <taxon>Parabasalia</taxon>
        <taxon>Tritrichomonadida</taxon>
        <taxon>Tritrichomonadidae</taxon>
        <taxon>Tritrichomonas</taxon>
    </lineage>
</organism>
<accession>A0ABR2J3M8</accession>
<dbReference type="InterPro" id="IPR009091">
    <property type="entry name" value="RCC1/BLIP-II"/>
</dbReference>
<dbReference type="Proteomes" id="UP001470230">
    <property type="component" value="Unassembled WGS sequence"/>
</dbReference>
<feature type="compositionally biased region" description="Basic and acidic residues" evidence="2">
    <location>
        <begin position="180"/>
        <end position="219"/>
    </location>
</feature>
<sequence>MLSGQVFEYSLTATNKSFSIVPELSLFQIDDISGTCDHFFAVSSNGFVYGRGSNNNNRLGMPTEIREFKNFEVVSSLEEYDIVEAFAGISDSFFKTSEGRVLSCGSNRHAELMIKKASQKNVYQPTETIVYAGIEPPKNSPNRKISEFNKASIPPKSCKKVSKDELAEINELRQLLKSTKDENSALKEENSALKKENSALKEENSALKKENSALKEENSKLNQENSKIQDEVSALNNENSILKEELGQSEKQIKELEKKVNELKEKMTFKSKDPKESENKKDKALDIINPETLDKMRRIKSLGRGAASEVFEVAREERLALKVHYQELVSEVTDDDDDEEEERLSPILRKCDNSFANTKA</sequence>
<dbReference type="Gene3D" id="6.10.250.3110">
    <property type="match status" value="1"/>
</dbReference>
<comment type="caution">
    <text evidence="3">The sequence shown here is derived from an EMBL/GenBank/DDBJ whole genome shotgun (WGS) entry which is preliminary data.</text>
</comment>
<evidence type="ECO:0000313" key="4">
    <source>
        <dbReference type="Proteomes" id="UP001470230"/>
    </source>
</evidence>